<dbReference type="AlphaFoldDB" id="W4LLM0"/>
<reference evidence="2 3" key="1">
    <citation type="journal article" date="2014" name="Nature">
        <title>An environmental bacterial taxon with a large and distinct metabolic repertoire.</title>
        <authorList>
            <person name="Wilson M.C."/>
            <person name="Mori T."/>
            <person name="Ruckert C."/>
            <person name="Uria A.R."/>
            <person name="Helf M.J."/>
            <person name="Takada K."/>
            <person name="Gernert C."/>
            <person name="Steffens U.A."/>
            <person name="Heycke N."/>
            <person name="Schmitt S."/>
            <person name="Rinke C."/>
            <person name="Helfrich E.J."/>
            <person name="Brachmann A.O."/>
            <person name="Gurgui C."/>
            <person name="Wakimoto T."/>
            <person name="Kracht M."/>
            <person name="Crusemann M."/>
            <person name="Hentschel U."/>
            <person name="Abe I."/>
            <person name="Matsunaga S."/>
            <person name="Kalinowski J."/>
            <person name="Takeyama H."/>
            <person name="Piel J."/>
        </authorList>
    </citation>
    <scope>NUCLEOTIDE SEQUENCE [LARGE SCALE GENOMIC DNA]</scope>
    <source>
        <strain evidence="3">TSY2</strain>
    </source>
</reference>
<evidence type="ECO:0000313" key="2">
    <source>
        <dbReference type="EMBL" id="ETW98993.1"/>
    </source>
</evidence>
<evidence type="ECO:0000313" key="3">
    <source>
        <dbReference type="Proteomes" id="UP000019140"/>
    </source>
</evidence>
<gene>
    <name evidence="2" type="ORF">ETSY2_41755</name>
</gene>
<organism evidence="2 3">
    <name type="scientific">Candidatus Entotheonella gemina</name>
    <dbReference type="NCBI Taxonomy" id="1429439"/>
    <lineage>
        <taxon>Bacteria</taxon>
        <taxon>Pseudomonadati</taxon>
        <taxon>Nitrospinota/Tectimicrobiota group</taxon>
        <taxon>Candidatus Tectimicrobiota</taxon>
        <taxon>Candidatus Entotheonellia</taxon>
        <taxon>Candidatus Entotheonellales</taxon>
        <taxon>Candidatus Entotheonellaceae</taxon>
        <taxon>Candidatus Entotheonella</taxon>
    </lineage>
</organism>
<protein>
    <submittedName>
        <fullName evidence="2">Uncharacterized protein</fullName>
    </submittedName>
</protein>
<accession>W4LLM0</accession>
<name>W4LLM0_9BACT</name>
<sequence length="106" mass="11961">MMVTRRHGKRGKIVNISEAIWELIQRNLRVILPIFIPIGFMLVDVLFKVVSGKTDFDELGADTCLARCSLFIGTTLGQIFLKNITNTEEIVTAVVFDFVFVSIWGL</sequence>
<feature type="transmembrane region" description="Helical" evidence="1">
    <location>
        <begin position="30"/>
        <end position="50"/>
    </location>
</feature>
<keyword evidence="1" id="KW-0472">Membrane</keyword>
<dbReference type="EMBL" id="AZHX01001884">
    <property type="protein sequence ID" value="ETW98993.1"/>
    <property type="molecule type" value="Genomic_DNA"/>
</dbReference>
<keyword evidence="1" id="KW-1133">Transmembrane helix</keyword>
<dbReference type="Proteomes" id="UP000019140">
    <property type="component" value="Unassembled WGS sequence"/>
</dbReference>
<proteinExistence type="predicted"/>
<keyword evidence="1" id="KW-0812">Transmembrane</keyword>
<dbReference type="HOGENOM" id="CLU_2218259_0_0_7"/>
<comment type="caution">
    <text evidence="2">The sequence shown here is derived from an EMBL/GenBank/DDBJ whole genome shotgun (WGS) entry which is preliminary data.</text>
</comment>
<keyword evidence="3" id="KW-1185">Reference proteome</keyword>
<evidence type="ECO:0000256" key="1">
    <source>
        <dbReference type="SAM" id="Phobius"/>
    </source>
</evidence>